<sequence length="75" mass="9074">MDITLYKVKTDRGFFLVNAIDDVEARSLMEKHGEYVHTCDAIEIKENEIIPYELFQLKLYKNEKENLFRKNQRFM</sequence>
<dbReference type="Proteomes" id="UP001348805">
    <property type="component" value="Segment"/>
</dbReference>
<reference evidence="1 2" key="1">
    <citation type="submission" date="2023-11" db="EMBL/GenBank/DDBJ databases">
        <authorList>
            <person name="Cook R."/>
            <person name="Crisci M."/>
            <person name="Pye H."/>
            <person name="Adriaenssens E."/>
            <person name="Santini J."/>
        </authorList>
    </citation>
    <scope>NUCLEOTIDE SEQUENCE [LARGE SCALE GENOMIC DNA]</scope>
    <source>
        <strain evidence="1">Lak_Megaphage_RVC_AP3_GC26</strain>
    </source>
</reference>
<keyword evidence="2" id="KW-1185">Reference proteome</keyword>
<evidence type="ECO:0000313" key="1">
    <source>
        <dbReference type="EMBL" id="WQJ51291.1"/>
    </source>
</evidence>
<proteinExistence type="predicted"/>
<organism evidence="1 2">
    <name type="scientific">phage Lak_Megaphage_RVC_AP3_GC26</name>
    <dbReference type="NCBI Taxonomy" id="3109225"/>
    <lineage>
        <taxon>Viruses</taxon>
        <taxon>Duplodnaviria</taxon>
        <taxon>Heunggongvirae</taxon>
        <taxon>Uroviricota</taxon>
        <taxon>Caudoviricetes</taxon>
        <taxon>Caudoviricetes code 15 clade</taxon>
    </lineage>
</organism>
<name>A0ABZ0Z2G3_9CAUD</name>
<dbReference type="EMBL" id="OR769219">
    <property type="protein sequence ID" value="WQJ51291.1"/>
    <property type="molecule type" value="Genomic_DNA"/>
</dbReference>
<accession>A0ABZ0Z2G3</accession>
<protein>
    <submittedName>
        <fullName evidence="1">Uncharacterized protein</fullName>
    </submittedName>
</protein>
<evidence type="ECO:0000313" key="2">
    <source>
        <dbReference type="Proteomes" id="UP001348805"/>
    </source>
</evidence>